<dbReference type="AlphaFoldDB" id="A0A1G6N707"/>
<keyword evidence="2" id="KW-1185">Reference proteome</keyword>
<evidence type="ECO:0000313" key="1">
    <source>
        <dbReference type="EMBL" id="SDC63609.1"/>
    </source>
</evidence>
<gene>
    <name evidence="1" type="ORF">SAMN05216174_103227</name>
</gene>
<dbReference type="Proteomes" id="UP000199501">
    <property type="component" value="Unassembled WGS sequence"/>
</dbReference>
<protein>
    <submittedName>
        <fullName evidence="1">Uncharacterized protein</fullName>
    </submittedName>
</protein>
<proteinExistence type="predicted"/>
<dbReference type="RefSeq" id="WP_091449501.1">
    <property type="nucleotide sequence ID" value="NZ_FMZZ01000003.1"/>
</dbReference>
<organism evidence="1 2">
    <name type="scientific">Actinokineospora iranica</name>
    <dbReference type="NCBI Taxonomy" id="1271860"/>
    <lineage>
        <taxon>Bacteria</taxon>
        <taxon>Bacillati</taxon>
        <taxon>Actinomycetota</taxon>
        <taxon>Actinomycetes</taxon>
        <taxon>Pseudonocardiales</taxon>
        <taxon>Pseudonocardiaceae</taxon>
        <taxon>Actinokineospora</taxon>
    </lineage>
</organism>
<sequence length="200" mass="22081">MSATDRVGLLVPYVATWSGESWADLPRVVERRGGAGIAYADEIVADRDSGGVLWDRVTGRRGCGKPEFAKIHPLRQRRAMRRLLCQVCGGGAENTCHGVLWLLRDKGETLPEDMLVSEPPICRACAHLAVKVCPALRKGHVLLRAGSFSLYGIDGFRYRAGRPHPVPVDQHVVAFTDPVIRWTLASKLVRELADYTLLDL</sequence>
<dbReference type="EMBL" id="FMZZ01000003">
    <property type="protein sequence ID" value="SDC63609.1"/>
    <property type="molecule type" value="Genomic_DNA"/>
</dbReference>
<reference evidence="2" key="1">
    <citation type="submission" date="2016-10" db="EMBL/GenBank/DDBJ databases">
        <authorList>
            <person name="Varghese N."/>
            <person name="Submissions S."/>
        </authorList>
    </citation>
    <scope>NUCLEOTIDE SEQUENCE [LARGE SCALE GENOMIC DNA]</scope>
    <source>
        <strain evidence="2">IBRC-M 10403</strain>
    </source>
</reference>
<dbReference type="OrthoDB" id="3689934at2"/>
<accession>A0A1G6N707</accession>
<name>A0A1G6N707_9PSEU</name>
<evidence type="ECO:0000313" key="2">
    <source>
        <dbReference type="Proteomes" id="UP000199501"/>
    </source>
</evidence>